<evidence type="ECO:0000313" key="1">
    <source>
        <dbReference type="EMBL" id="KKN32660.1"/>
    </source>
</evidence>
<dbReference type="AlphaFoldDB" id="A0A0F9PLK3"/>
<protein>
    <submittedName>
        <fullName evidence="1">Uncharacterized protein</fullName>
    </submittedName>
</protein>
<gene>
    <name evidence="1" type="ORF">LCGC14_0811520</name>
</gene>
<organism evidence="1">
    <name type="scientific">marine sediment metagenome</name>
    <dbReference type="NCBI Taxonomy" id="412755"/>
    <lineage>
        <taxon>unclassified sequences</taxon>
        <taxon>metagenomes</taxon>
        <taxon>ecological metagenomes</taxon>
    </lineage>
</organism>
<name>A0A0F9PLK3_9ZZZZ</name>
<reference evidence="1" key="1">
    <citation type="journal article" date="2015" name="Nature">
        <title>Complex archaea that bridge the gap between prokaryotes and eukaryotes.</title>
        <authorList>
            <person name="Spang A."/>
            <person name="Saw J.H."/>
            <person name="Jorgensen S.L."/>
            <person name="Zaremba-Niedzwiedzka K."/>
            <person name="Martijn J."/>
            <person name="Lind A.E."/>
            <person name="van Eijk R."/>
            <person name="Schleper C."/>
            <person name="Guy L."/>
            <person name="Ettema T.J."/>
        </authorList>
    </citation>
    <scope>NUCLEOTIDE SEQUENCE</scope>
</reference>
<accession>A0A0F9PLK3</accession>
<dbReference type="EMBL" id="LAZR01002236">
    <property type="protein sequence ID" value="KKN32660.1"/>
    <property type="molecule type" value="Genomic_DNA"/>
</dbReference>
<sequence>MKVISEQGSPEYYELRAIEEIHAARSIRNHIGQDPSGGDAYRKMGYHKHMIKAIQLLILAWLNCGTTEE</sequence>
<proteinExistence type="predicted"/>
<comment type="caution">
    <text evidence="1">The sequence shown here is derived from an EMBL/GenBank/DDBJ whole genome shotgun (WGS) entry which is preliminary data.</text>
</comment>